<dbReference type="AlphaFoldDB" id="A0AA37HJJ5"/>
<name>A0AA37HJJ5_9HYPH</name>
<protein>
    <submittedName>
        <fullName evidence="1">Uncharacterized protein</fullName>
    </submittedName>
</protein>
<proteinExistence type="predicted"/>
<organism evidence="1 2">
    <name type="scientific">Methylobacterium frigidaeris</name>
    <dbReference type="NCBI Taxonomy" id="2038277"/>
    <lineage>
        <taxon>Bacteria</taxon>
        <taxon>Pseudomonadati</taxon>
        <taxon>Pseudomonadota</taxon>
        <taxon>Alphaproteobacteria</taxon>
        <taxon>Hyphomicrobiales</taxon>
        <taxon>Methylobacteriaceae</taxon>
        <taxon>Methylobacterium</taxon>
    </lineage>
</organism>
<reference evidence="1" key="2">
    <citation type="submission" date="2021-08" db="EMBL/GenBank/DDBJ databases">
        <authorList>
            <person name="Tani A."/>
            <person name="Ola A."/>
            <person name="Ogura Y."/>
            <person name="Katsura K."/>
            <person name="Hayashi T."/>
        </authorList>
    </citation>
    <scope>NUCLEOTIDE SEQUENCE</scope>
    <source>
        <strain evidence="1">JCM 32048</strain>
    </source>
</reference>
<sequence>MATAIEEVAETTGILTRCSNIRGVSDHDARMRLHQAKATIRVMSGMMPGPEAAVA</sequence>
<reference evidence="1" key="1">
    <citation type="journal article" date="2016" name="Front. Microbiol.">
        <title>Genome Sequence of the Piezophilic, Mesophilic Sulfate-Reducing Bacterium Desulfovibrio indicus J2T.</title>
        <authorList>
            <person name="Cao J."/>
            <person name="Maignien L."/>
            <person name="Shao Z."/>
            <person name="Alain K."/>
            <person name="Jebbar M."/>
        </authorList>
    </citation>
    <scope>NUCLEOTIDE SEQUENCE</scope>
    <source>
        <strain evidence="1">JCM 32048</strain>
    </source>
</reference>
<dbReference type="Proteomes" id="UP001055286">
    <property type="component" value="Unassembled WGS sequence"/>
</dbReference>
<dbReference type="EMBL" id="BPQJ01000201">
    <property type="protein sequence ID" value="GJD67068.1"/>
    <property type="molecule type" value="Genomic_DNA"/>
</dbReference>
<evidence type="ECO:0000313" key="2">
    <source>
        <dbReference type="Proteomes" id="UP001055286"/>
    </source>
</evidence>
<keyword evidence="2" id="KW-1185">Reference proteome</keyword>
<accession>A0AA37HJJ5</accession>
<evidence type="ECO:0000313" key="1">
    <source>
        <dbReference type="EMBL" id="GJD67068.1"/>
    </source>
</evidence>
<gene>
    <name evidence="1" type="ORF">MPEAHAMD_7275</name>
</gene>
<comment type="caution">
    <text evidence="1">The sequence shown here is derived from an EMBL/GenBank/DDBJ whole genome shotgun (WGS) entry which is preliminary data.</text>
</comment>